<dbReference type="Pfam" id="PF00460">
    <property type="entry name" value="Flg_bb_rod"/>
    <property type="match status" value="1"/>
</dbReference>
<organism evidence="2">
    <name type="scientific">marine metagenome</name>
    <dbReference type="NCBI Taxonomy" id="408172"/>
    <lineage>
        <taxon>unclassified sequences</taxon>
        <taxon>metagenomes</taxon>
        <taxon>ecological metagenomes</taxon>
    </lineage>
</organism>
<dbReference type="PROSITE" id="PS00588">
    <property type="entry name" value="FLAGELLA_BB_ROD"/>
    <property type="match status" value="1"/>
</dbReference>
<dbReference type="InterPro" id="IPR019776">
    <property type="entry name" value="Flagellar_basal_body_rod_CS"/>
</dbReference>
<accession>A0A382A3A2</accession>
<sequence length="37" mass="3835">MNSNGQNIDGFSTAVSGLNAQQSKLELVGNNIANINT</sequence>
<dbReference type="EMBL" id="UINC01023747">
    <property type="protein sequence ID" value="SVA96026.1"/>
    <property type="molecule type" value="Genomic_DNA"/>
</dbReference>
<protein>
    <recommendedName>
        <fullName evidence="1">Flagellar basal body rod protein N-terminal domain-containing protein</fullName>
    </recommendedName>
</protein>
<gene>
    <name evidence="2" type="ORF">METZ01_LOCUS148880</name>
</gene>
<evidence type="ECO:0000259" key="1">
    <source>
        <dbReference type="Pfam" id="PF00460"/>
    </source>
</evidence>
<proteinExistence type="predicted"/>
<feature type="domain" description="Flagellar basal body rod protein N-terminal" evidence="1">
    <location>
        <begin position="13"/>
        <end position="37"/>
    </location>
</feature>
<evidence type="ECO:0000313" key="2">
    <source>
        <dbReference type="EMBL" id="SVA96026.1"/>
    </source>
</evidence>
<name>A0A382A3A2_9ZZZZ</name>
<feature type="non-terminal residue" evidence="2">
    <location>
        <position position="37"/>
    </location>
</feature>
<reference evidence="2" key="1">
    <citation type="submission" date="2018-05" db="EMBL/GenBank/DDBJ databases">
        <authorList>
            <person name="Lanie J.A."/>
            <person name="Ng W.-L."/>
            <person name="Kazmierczak K.M."/>
            <person name="Andrzejewski T.M."/>
            <person name="Davidsen T.M."/>
            <person name="Wayne K.J."/>
            <person name="Tettelin H."/>
            <person name="Glass J.I."/>
            <person name="Rusch D."/>
            <person name="Podicherti R."/>
            <person name="Tsui H.-C.T."/>
            <person name="Winkler M.E."/>
        </authorList>
    </citation>
    <scope>NUCLEOTIDE SEQUENCE</scope>
</reference>
<dbReference type="InterPro" id="IPR001444">
    <property type="entry name" value="Flag_bb_rod_N"/>
</dbReference>
<dbReference type="AlphaFoldDB" id="A0A382A3A2"/>